<comment type="similarity">
    <text evidence="2">Belongs to the EMC6 family.</text>
</comment>
<evidence type="ECO:0000256" key="2">
    <source>
        <dbReference type="ARBA" id="ARBA00009436"/>
    </source>
</evidence>
<feature type="domain" description="J" evidence="10">
    <location>
        <begin position="147"/>
        <end position="229"/>
    </location>
</feature>
<comment type="similarity">
    <text evidence="3">Belongs to the HscB family.</text>
</comment>
<evidence type="ECO:0000259" key="10">
    <source>
        <dbReference type="PROSITE" id="PS50076"/>
    </source>
</evidence>
<dbReference type="OrthoDB" id="448954at2759"/>
<dbReference type="InterPro" id="IPR009073">
    <property type="entry name" value="HscB_oligo_C"/>
</dbReference>
<evidence type="ECO:0000256" key="7">
    <source>
        <dbReference type="ARBA" id="ARBA00023136"/>
    </source>
</evidence>
<dbReference type="EMBL" id="OA882473">
    <property type="protein sequence ID" value="CAD7275550.1"/>
    <property type="molecule type" value="Genomic_DNA"/>
</dbReference>
<dbReference type="GO" id="GO:0051259">
    <property type="term" value="P:protein complex oligomerization"/>
    <property type="evidence" value="ECO:0007669"/>
    <property type="project" value="InterPro"/>
</dbReference>
<proteinExistence type="inferred from homology"/>
<organism evidence="11">
    <name type="scientific">Notodromas monacha</name>
    <dbReference type="NCBI Taxonomy" id="399045"/>
    <lineage>
        <taxon>Eukaryota</taxon>
        <taxon>Metazoa</taxon>
        <taxon>Ecdysozoa</taxon>
        <taxon>Arthropoda</taxon>
        <taxon>Crustacea</taxon>
        <taxon>Oligostraca</taxon>
        <taxon>Ostracoda</taxon>
        <taxon>Podocopa</taxon>
        <taxon>Podocopida</taxon>
        <taxon>Cypridocopina</taxon>
        <taxon>Cypridoidea</taxon>
        <taxon>Cyprididae</taxon>
        <taxon>Notodromas</taxon>
    </lineage>
</organism>
<dbReference type="Proteomes" id="UP000678499">
    <property type="component" value="Unassembled WGS sequence"/>
</dbReference>
<keyword evidence="4 9" id="KW-0812">Transmembrane</keyword>
<dbReference type="GO" id="GO:0005789">
    <property type="term" value="C:endoplasmic reticulum membrane"/>
    <property type="evidence" value="ECO:0007669"/>
    <property type="project" value="UniProtKB-SubCell"/>
</dbReference>
<dbReference type="Pfam" id="PF07019">
    <property type="entry name" value="EMC6"/>
    <property type="match status" value="1"/>
</dbReference>
<dbReference type="AlphaFoldDB" id="A0A7R9GAR1"/>
<evidence type="ECO:0000256" key="5">
    <source>
        <dbReference type="ARBA" id="ARBA00022824"/>
    </source>
</evidence>
<dbReference type="InterPro" id="IPR036869">
    <property type="entry name" value="J_dom_sf"/>
</dbReference>
<evidence type="ECO:0000256" key="4">
    <source>
        <dbReference type="ARBA" id="ARBA00022692"/>
    </source>
</evidence>
<dbReference type="Pfam" id="PF07743">
    <property type="entry name" value="HSCB_C"/>
    <property type="match status" value="1"/>
</dbReference>
<dbReference type="PANTHER" id="PTHR14021:SF15">
    <property type="entry name" value="IRON-SULFUR CLUSTER CO-CHAPERONE PROTEIN HSCB"/>
    <property type="match status" value="1"/>
</dbReference>
<sequence>MSILKTKKTKTGDFVAFSELAIRNNHSIVEYCRTCMSALSGCTAGVLGLTGLLGFLFFFLSVFVLWVLVIFKAGRNWEKYFVNRKNLLTSGVFSDLHPVLDVFVWNGARLLKWKLSNSSPALCFGVSPFSQAFCQRPQNVEDVNRLDYFEVLGLPRKYQLSRRALSASFRALQAKLHPDKFVSASDQEQVLSSDSSSLVNRAYAILKNSHSRGLHLLEIEGKNIKDEVVAPAFLMEMLEINEEIEGCKERERLHEIFTENEAKIAANEEKLQTAFDAKNYDSARMLLAEMKYFENIREKLRALGFGDD</sequence>
<dbReference type="GO" id="GO:0051087">
    <property type="term" value="F:protein-folding chaperone binding"/>
    <property type="evidence" value="ECO:0007669"/>
    <property type="project" value="InterPro"/>
</dbReference>
<dbReference type="PROSITE" id="PS50076">
    <property type="entry name" value="DNAJ_2"/>
    <property type="match status" value="1"/>
</dbReference>
<feature type="transmembrane region" description="Helical" evidence="9">
    <location>
        <begin position="46"/>
        <end position="71"/>
    </location>
</feature>
<dbReference type="InterPro" id="IPR001623">
    <property type="entry name" value="DnaJ_domain"/>
</dbReference>
<evidence type="ECO:0000256" key="3">
    <source>
        <dbReference type="ARBA" id="ARBA00010476"/>
    </source>
</evidence>
<evidence type="ECO:0000313" key="12">
    <source>
        <dbReference type="Proteomes" id="UP000678499"/>
    </source>
</evidence>
<reference evidence="11" key="1">
    <citation type="submission" date="2020-11" db="EMBL/GenBank/DDBJ databases">
        <authorList>
            <person name="Tran Van P."/>
        </authorList>
    </citation>
    <scope>NUCLEOTIDE SEQUENCE</scope>
</reference>
<evidence type="ECO:0000256" key="6">
    <source>
        <dbReference type="ARBA" id="ARBA00022989"/>
    </source>
</evidence>
<dbReference type="NCBIfam" id="TIGR00714">
    <property type="entry name" value="hscB"/>
    <property type="match status" value="1"/>
</dbReference>
<keyword evidence="8" id="KW-0143">Chaperone</keyword>
<dbReference type="CDD" id="cd06257">
    <property type="entry name" value="DnaJ"/>
    <property type="match status" value="1"/>
</dbReference>
<dbReference type="SMART" id="SM00271">
    <property type="entry name" value="DnaJ"/>
    <property type="match status" value="1"/>
</dbReference>
<dbReference type="GO" id="GO:0044571">
    <property type="term" value="P:[2Fe-2S] cluster assembly"/>
    <property type="evidence" value="ECO:0007669"/>
    <property type="project" value="InterPro"/>
</dbReference>
<dbReference type="Gene3D" id="1.20.1280.20">
    <property type="entry name" value="HscB, C-terminal domain"/>
    <property type="match status" value="1"/>
</dbReference>
<dbReference type="GO" id="GO:0005739">
    <property type="term" value="C:mitochondrion"/>
    <property type="evidence" value="ECO:0007669"/>
    <property type="project" value="TreeGrafter"/>
</dbReference>
<evidence type="ECO:0000313" key="11">
    <source>
        <dbReference type="EMBL" id="CAD7275550.1"/>
    </source>
</evidence>
<dbReference type="InterPro" id="IPR029008">
    <property type="entry name" value="EMC6-like"/>
</dbReference>
<dbReference type="EMBL" id="CAJPEX010000436">
    <property type="protein sequence ID" value="CAG0915702.1"/>
    <property type="molecule type" value="Genomic_DNA"/>
</dbReference>
<comment type="subcellular location">
    <subcellularLocation>
        <location evidence="1">Endoplasmic reticulum membrane</location>
        <topology evidence="1">Multi-pass membrane protein</topology>
    </subcellularLocation>
</comment>
<dbReference type="InterPro" id="IPR004640">
    <property type="entry name" value="HscB"/>
</dbReference>
<dbReference type="Gene3D" id="1.10.287.110">
    <property type="entry name" value="DnaJ domain"/>
    <property type="match status" value="1"/>
</dbReference>
<evidence type="ECO:0000256" key="8">
    <source>
        <dbReference type="ARBA" id="ARBA00023186"/>
    </source>
</evidence>
<keyword evidence="5" id="KW-0256">Endoplasmic reticulum</keyword>
<keyword evidence="12" id="KW-1185">Reference proteome</keyword>
<name>A0A7R9GAR1_9CRUS</name>
<dbReference type="GO" id="GO:0001671">
    <property type="term" value="F:ATPase activator activity"/>
    <property type="evidence" value="ECO:0007669"/>
    <property type="project" value="InterPro"/>
</dbReference>
<gene>
    <name evidence="11" type="ORF">NMOB1V02_LOCUS3342</name>
</gene>
<dbReference type="SUPFAM" id="SSF46565">
    <property type="entry name" value="Chaperone J-domain"/>
    <property type="match status" value="1"/>
</dbReference>
<keyword evidence="6 9" id="KW-1133">Transmembrane helix</keyword>
<evidence type="ECO:0000256" key="1">
    <source>
        <dbReference type="ARBA" id="ARBA00004477"/>
    </source>
</evidence>
<keyword evidence="7 9" id="KW-0472">Membrane</keyword>
<protein>
    <recommendedName>
        <fullName evidence="10">J domain-containing protein</fullName>
    </recommendedName>
</protein>
<dbReference type="PANTHER" id="PTHR14021">
    <property type="entry name" value="IRON-SULFUR CLUSTER CO-CHAPERONE PROTEIN HSCB"/>
    <property type="match status" value="1"/>
</dbReference>
<accession>A0A7R9GAR1</accession>
<evidence type="ECO:0000256" key="9">
    <source>
        <dbReference type="SAM" id="Phobius"/>
    </source>
</evidence>
<dbReference type="InterPro" id="IPR036386">
    <property type="entry name" value="HscB_C_sf"/>
</dbReference>
<dbReference type="SUPFAM" id="SSF47144">
    <property type="entry name" value="HSC20 (HSCB), C-terminal oligomerisation domain"/>
    <property type="match status" value="1"/>
</dbReference>